<feature type="domain" description="F-box" evidence="4">
    <location>
        <begin position="11"/>
        <end position="57"/>
    </location>
</feature>
<dbReference type="CDD" id="cd00200">
    <property type="entry name" value="WD40"/>
    <property type="match status" value="1"/>
</dbReference>
<gene>
    <name evidence="5" type="ORF">LR48_Vigan02g043500</name>
</gene>
<feature type="repeat" description="WD" evidence="3">
    <location>
        <begin position="547"/>
        <end position="587"/>
    </location>
</feature>
<dbReference type="InterPro" id="IPR001680">
    <property type="entry name" value="WD40_rpt"/>
</dbReference>
<dbReference type="PANTHER" id="PTHR44376:SF9">
    <property type="entry name" value="TRANSCRIPTIONAL COREPRESSOR LEUNIG_HOMOLOG"/>
    <property type="match status" value="1"/>
</dbReference>
<dbReference type="SMART" id="SM00320">
    <property type="entry name" value="WD40"/>
    <property type="match status" value="5"/>
</dbReference>
<name>A0A0L9TUP7_PHAAN</name>
<reference evidence="6" key="1">
    <citation type="journal article" date="2015" name="Proc. Natl. Acad. Sci. U.S.A.">
        <title>Genome sequencing of adzuki bean (Vigna angularis) provides insight into high starch and low fat accumulation and domestication.</title>
        <authorList>
            <person name="Yang K."/>
            <person name="Tian Z."/>
            <person name="Chen C."/>
            <person name="Luo L."/>
            <person name="Zhao B."/>
            <person name="Wang Z."/>
            <person name="Yu L."/>
            <person name="Li Y."/>
            <person name="Sun Y."/>
            <person name="Li W."/>
            <person name="Chen Y."/>
            <person name="Li Y."/>
            <person name="Zhang Y."/>
            <person name="Ai D."/>
            <person name="Zhao J."/>
            <person name="Shang C."/>
            <person name="Ma Y."/>
            <person name="Wu B."/>
            <person name="Wang M."/>
            <person name="Gao L."/>
            <person name="Sun D."/>
            <person name="Zhang P."/>
            <person name="Guo F."/>
            <person name="Wang W."/>
            <person name="Li Y."/>
            <person name="Wang J."/>
            <person name="Varshney R.K."/>
            <person name="Wang J."/>
            <person name="Ling H.Q."/>
            <person name="Wan P."/>
        </authorList>
    </citation>
    <scope>NUCLEOTIDE SEQUENCE</scope>
    <source>
        <strain evidence="6">cv. Jingnong 6</strain>
    </source>
</reference>
<dbReference type="AlphaFoldDB" id="A0A0L9TUP7"/>
<dbReference type="Proteomes" id="UP000053144">
    <property type="component" value="Chromosome 2"/>
</dbReference>
<protein>
    <recommendedName>
        <fullName evidence="4">F-box domain-containing protein</fullName>
    </recommendedName>
</protein>
<dbReference type="PANTHER" id="PTHR44376">
    <property type="entry name" value="TRANSCRIPTIONAL REGULATOR OF FILAMENTOUS GROWTH FLO8"/>
    <property type="match status" value="1"/>
</dbReference>
<dbReference type="InterPro" id="IPR036047">
    <property type="entry name" value="F-box-like_dom_sf"/>
</dbReference>
<dbReference type="EMBL" id="CM003372">
    <property type="protein sequence ID" value="KOM34285.1"/>
    <property type="molecule type" value="Genomic_DNA"/>
</dbReference>
<dbReference type="Gene3D" id="2.130.10.10">
    <property type="entry name" value="YVTN repeat-like/Quinoprotein amine dehydrogenase"/>
    <property type="match status" value="2"/>
</dbReference>
<feature type="repeat" description="WD" evidence="3">
    <location>
        <begin position="380"/>
        <end position="421"/>
    </location>
</feature>
<accession>A0A0L9TUP7</accession>
<sequence length="619" mass="70986">MEMNSEVDPPPISLLDLPQSILDFILKCLSPKDLLTMSKVCVFLKRKCQSDRFWENHIKEKWGRLISDAVYKEWKWHIEIAKDGVLMKNNQTGSMGSFIGDWPNVCLCSYLEDCKFLSATKSNNFMMSLYFSLQTGTFWFPAQVYKGMMIHNALVNYDSQSNTFQARYQNESWKLIGKNIEWDLVRAPSVQTSPYLLHVSQSLQNLKPEDHIEIQLRPNTQSPYDWFYGVIGHMESCNEDCCECENSDTLIVEFRHFPKVSNLRRIKLCRNKKEEQRDGIAGYCGGIRKLEDHRDIQKWNNLLLQFQLPDDLPNFDDIGFLEDDEESLSSQDDVEHFGDDGFLEDNVELFPPQDDGDGRNPSEHDTDAMKGFTFAEVGFMRKCNSKVVCCHFSSDGKLLASAGHDKKVVLWNMETLQTETTPEDHSLIITDVRFRPNSTQLATSSFDKIVRLWDAANPTFSLQAYSGHSSHVLSLDFHPRKNDFFCSCDDINEIRFWNISQYSSIRRFKGGSTQVRFQPRVGHLLAAASGSSVSLFDVETCRPMHTFQGHSADVSFVCWDPNGDYFASMSQERVKVWSIATGECIHELNFNGNIYHSCVFHPSYSTLLVIGGYEVCMCL</sequence>
<dbReference type="Gramene" id="KOM34285">
    <property type="protein sequence ID" value="KOM34285"/>
    <property type="gene ID" value="LR48_Vigan02g043500"/>
</dbReference>
<evidence type="ECO:0000313" key="6">
    <source>
        <dbReference type="Proteomes" id="UP000053144"/>
    </source>
</evidence>
<feature type="repeat" description="WD" evidence="3">
    <location>
        <begin position="422"/>
        <end position="454"/>
    </location>
</feature>
<organism evidence="5 6">
    <name type="scientific">Phaseolus angularis</name>
    <name type="common">Azuki bean</name>
    <name type="synonym">Vigna angularis</name>
    <dbReference type="NCBI Taxonomy" id="3914"/>
    <lineage>
        <taxon>Eukaryota</taxon>
        <taxon>Viridiplantae</taxon>
        <taxon>Streptophyta</taxon>
        <taxon>Embryophyta</taxon>
        <taxon>Tracheophyta</taxon>
        <taxon>Spermatophyta</taxon>
        <taxon>Magnoliopsida</taxon>
        <taxon>eudicotyledons</taxon>
        <taxon>Gunneridae</taxon>
        <taxon>Pentapetalae</taxon>
        <taxon>rosids</taxon>
        <taxon>fabids</taxon>
        <taxon>Fabales</taxon>
        <taxon>Fabaceae</taxon>
        <taxon>Papilionoideae</taxon>
        <taxon>50 kb inversion clade</taxon>
        <taxon>NPAAA clade</taxon>
        <taxon>indigoferoid/millettioid clade</taxon>
        <taxon>Phaseoleae</taxon>
        <taxon>Vigna</taxon>
    </lineage>
</organism>
<feature type="repeat" description="WD" evidence="3">
    <location>
        <begin position="465"/>
        <end position="507"/>
    </location>
</feature>
<dbReference type="Pfam" id="PF00400">
    <property type="entry name" value="WD40"/>
    <property type="match status" value="4"/>
</dbReference>
<keyword evidence="1 3" id="KW-0853">WD repeat</keyword>
<dbReference type="PROSITE" id="PS00678">
    <property type="entry name" value="WD_REPEATS_1"/>
    <property type="match status" value="1"/>
</dbReference>
<dbReference type="PROSITE" id="PS50294">
    <property type="entry name" value="WD_REPEATS_REGION"/>
    <property type="match status" value="1"/>
</dbReference>
<dbReference type="InterPro" id="IPR015943">
    <property type="entry name" value="WD40/YVTN_repeat-like_dom_sf"/>
</dbReference>
<keyword evidence="2" id="KW-0677">Repeat</keyword>
<dbReference type="PROSITE" id="PS50181">
    <property type="entry name" value="FBOX"/>
    <property type="match status" value="1"/>
</dbReference>
<evidence type="ECO:0000256" key="2">
    <source>
        <dbReference type="ARBA" id="ARBA00022737"/>
    </source>
</evidence>
<dbReference type="InterPro" id="IPR019775">
    <property type="entry name" value="WD40_repeat_CS"/>
</dbReference>
<dbReference type="SUPFAM" id="SSF81383">
    <property type="entry name" value="F-box domain"/>
    <property type="match status" value="1"/>
</dbReference>
<dbReference type="InterPro" id="IPR001810">
    <property type="entry name" value="F-box_dom"/>
</dbReference>
<dbReference type="Gene3D" id="1.20.1280.50">
    <property type="match status" value="1"/>
</dbReference>
<dbReference type="InterPro" id="IPR044716">
    <property type="entry name" value="LEUNIG-like"/>
</dbReference>
<evidence type="ECO:0000256" key="1">
    <source>
        <dbReference type="ARBA" id="ARBA00022574"/>
    </source>
</evidence>
<evidence type="ECO:0000256" key="3">
    <source>
        <dbReference type="PROSITE-ProRule" id="PRU00221"/>
    </source>
</evidence>
<proteinExistence type="predicted"/>
<evidence type="ECO:0000313" key="5">
    <source>
        <dbReference type="EMBL" id="KOM34285.1"/>
    </source>
</evidence>
<dbReference type="SUPFAM" id="SSF50978">
    <property type="entry name" value="WD40 repeat-like"/>
    <property type="match status" value="1"/>
</dbReference>
<dbReference type="PROSITE" id="PS50082">
    <property type="entry name" value="WD_REPEATS_2"/>
    <property type="match status" value="4"/>
</dbReference>
<dbReference type="STRING" id="3914.A0A0L9TUP7"/>
<dbReference type="Pfam" id="PF00646">
    <property type="entry name" value="F-box"/>
    <property type="match status" value="1"/>
</dbReference>
<dbReference type="SMART" id="SM00256">
    <property type="entry name" value="FBOX"/>
    <property type="match status" value="1"/>
</dbReference>
<evidence type="ECO:0000259" key="4">
    <source>
        <dbReference type="PROSITE" id="PS50181"/>
    </source>
</evidence>
<dbReference type="GO" id="GO:0003714">
    <property type="term" value="F:transcription corepressor activity"/>
    <property type="evidence" value="ECO:0007669"/>
    <property type="project" value="InterPro"/>
</dbReference>
<dbReference type="InterPro" id="IPR036322">
    <property type="entry name" value="WD40_repeat_dom_sf"/>
</dbReference>